<name>A0A0S2DFK7_LYSEN</name>
<organism evidence="3 4">
    <name type="scientific">Lysobacter enzymogenes</name>
    <dbReference type="NCBI Taxonomy" id="69"/>
    <lineage>
        <taxon>Bacteria</taxon>
        <taxon>Pseudomonadati</taxon>
        <taxon>Pseudomonadota</taxon>
        <taxon>Gammaproteobacteria</taxon>
        <taxon>Lysobacterales</taxon>
        <taxon>Lysobacteraceae</taxon>
        <taxon>Lysobacter</taxon>
    </lineage>
</organism>
<evidence type="ECO:0008006" key="5">
    <source>
        <dbReference type="Google" id="ProtNLM"/>
    </source>
</evidence>
<evidence type="ECO:0000256" key="1">
    <source>
        <dbReference type="ARBA" id="ARBA00022729"/>
    </source>
</evidence>
<proteinExistence type="predicted"/>
<evidence type="ECO:0000313" key="4">
    <source>
        <dbReference type="Proteomes" id="UP000061569"/>
    </source>
</evidence>
<dbReference type="PANTHER" id="PTHR45460">
    <property type="entry name" value="SIMILAR TO CYSTEINE PROTEINASE"/>
    <property type="match status" value="1"/>
</dbReference>
<accession>A0A0S2DFK7</accession>
<dbReference type="SUPFAM" id="SSF69318">
    <property type="entry name" value="Integrin alpha N-terminal domain"/>
    <property type="match status" value="2"/>
</dbReference>
<dbReference type="EMBL" id="CP013140">
    <property type="protein sequence ID" value="ALN57364.1"/>
    <property type="molecule type" value="Genomic_DNA"/>
</dbReference>
<dbReference type="PATRIC" id="fig|69.6.peg.1979"/>
<dbReference type="InterPro" id="IPR013517">
    <property type="entry name" value="FG-GAP"/>
</dbReference>
<protein>
    <recommendedName>
        <fullName evidence="5">VCBS repeat-containing protein</fullName>
    </recommendedName>
</protein>
<gene>
    <name evidence="3" type="ORF">GLE_2014</name>
</gene>
<dbReference type="Proteomes" id="UP000061569">
    <property type="component" value="Chromosome"/>
</dbReference>
<reference evidence="3 4" key="1">
    <citation type="submission" date="2015-11" db="EMBL/GenBank/DDBJ databases">
        <title>Genome sequences of Lysobacter enzymogenes strain C3 and Lysobacter antibioticus ATCC 29479.</title>
        <authorList>
            <person name="Kobayashi D.Y."/>
        </authorList>
    </citation>
    <scope>NUCLEOTIDE SEQUENCE [LARGE SCALE GENOMIC DNA]</scope>
    <source>
        <strain evidence="3 4">C3</strain>
    </source>
</reference>
<dbReference type="InterPro" id="IPR028994">
    <property type="entry name" value="Integrin_alpha_N"/>
</dbReference>
<evidence type="ECO:0000256" key="2">
    <source>
        <dbReference type="SAM" id="MobiDB-lite"/>
    </source>
</evidence>
<dbReference type="STRING" id="69.GLE_2014"/>
<evidence type="ECO:0000313" key="3">
    <source>
        <dbReference type="EMBL" id="ALN57364.1"/>
    </source>
</evidence>
<dbReference type="PANTHER" id="PTHR45460:SF2">
    <property type="entry name" value="ALPHA 1,3 GLUCANASE, GH71 FAMILY (EUROFUNG)"/>
    <property type="match status" value="1"/>
</dbReference>
<dbReference type="Pfam" id="PF13517">
    <property type="entry name" value="FG-GAP_3"/>
    <property type="match status" value="2"/>
</dbReference>
<dbReference type="KEGG" id="lez:GLE_2014"/>
<dbReference type="OrthoDB" id="1114329at2"/>
<dbReference type="Gene3D" id="2.130.10.130">
    <property type="entry name" value="Integrin alpha, N-terminal"/>
    <property type="match status" value="2"/>
</dbReference>
<feature type="region of interest" description="Disordered" evidence="2">
    <location>
        <begin position="519"/>
        <end position="544"/>
    </location>
</feature>
<keyword evidence="1" id="KW-0732">Signal</keyword>
<sequence>MRWLSWKLWTGAGSAALVATLIVTAWRQEPAAAQPVEPAAAAPAVQGPVGGAPAFASASPAARAAPWPAVAADSGDAYALTEGPRYRPTIDDPALGYMGYQLFGTVLAGDVTGDGRDDLVATTEDGTIQVFVQQPHGGLAFPPQIWAFPNGGRLQQSSAMLVDLNGDGALDIVSQPPSLPQIPPPSALNVLLSDGRGGLALRQVPVPPSGSGETGIGYAMDVDQDGHEDIVGAVHRPGAPADCGRPAGELCRWLRTLYGDGRGGFRESTFVPLGLPLTSVVATLDFDGDGRRDLIYRPHDGMTVGSSRLAWRRQLPQGGLGAEAVLGAFPPWPSMTVALGDFNGDRRLDIATGSRQAGTSTVALRLADGSFAAPQPYPAFVVGSELQVADFDGDGRTDVVSVQHPDSVGEDVDVLAYQLQRNGGLSAPQWNGASHGLTQIRGAGVLAHGDFNGDGCRDVAVGANYEGLMVYYGSDCMHAPVSSQDCRIEQSAPLAAAAPAALASPMPAASRPAGRAAALAAPAGRSGHAPARASWRALARQRER</sequence>
<dbReference type="AlphaFoldDB" id="A0A0S2DFK7"/>
<dbReference type="Pfam" id="PF01839">
    <property type="entry name" value="FG-GAP"/>
    <property type="match status" value="1"/>
</dbReference>